<feature type="region of interest" description="Disordered" evidence="1">
    <location>
        <begin position="101"/>
        <end position="123"/>
    </location>
</feature>
<dbReference type="EMBL" id="WWEQ01000002">
    <property type="protein sequence ID" value="MYM18521.1"/>
    <property type="molecule type" value="Genomic_DNA"/>
</dbReference>
<dbReference type="RefSeq" id="WP_160951987.1">
    <property type="nucleotide sequence ID" value="NZ_WWEQ01000002.1"/>
</dbReference>
<evidence type="ECO:0000313" key="2">
    <source>
        <dbReference type="EMBL" id="MYM18521.1"/>
    </source>
</evidence>
<name>A0A6N9H3W4_9MICO</name>
<comment type="caution">
    <text evidence="2">The sequence shown here is derived from an EMBL/GenBank/DDBJ whole genome shotgun (WGS) entry which is preliminary data.</text>
</comment>
<reference evidence="2 3" key="1">
    <citation type="submission" date="2020-01" db="EMBL/GenBank/DDBJ databases">
        <authorList>
            <person name="Deng T."/>
        </authorList>
    </citation>
    <scope>NUCLEOTIDE SEQUENCE [LARGE SCALE GENOMIC DNA]</scope>
    <source>
        <strain evidence="2 3">5221</strain>
    </source>
</reference>
<gene>
    <name evidence="2" type="ORF">GSY69_00640</name>
</gene>
<dbReference type="AlphaFoldDB" id="A0A6N9H3W4"/>
<sequence>MPTTSLGSAVTIVPELAGVLAAFAGDLRRAGLPAPPSAVADLQAAVAEVGPLDRARVCAASRAVICRDPEQLAVHDRVFARFFASGAPPFVRSRAQVEVPEPAAAQAGGPPPAGVGTQDMQAGASRREILRRADLGRSELRGEAVELIDEVRFGPALRRTRRLRRARAGRPELRRVVRQLLRSEELERLPRRAPAQRARRVTVICDVSASMEQWMAASLRFARRAALETGARCFAAGTRLSEITDMLRSGAASPAIARAREAVPDLGGGTRLGDVLATLLAEHSTAVRASVVVLISDGWEQGDFAALEAASTRLRRLAHRFVWVNPRSGRAGFSPAARGMRLAAAQAHVLIAGTDVRDWQAAADAISALRLSTGANRVSGAVADA</sequence>
<dbReference type="CDD" id="cd00198">
    <property type="entry name" value="vWFA"/>
    <property type="match status" value="1"/>
</dbReference>
<dbReference type="SUPFAM" id="SSF53300">
    <property type="entry name" value="vWA-like"/>
    <property type="match status" value="1"/>
</dbReference>
<dbReference type="Proteomes" id="UP000469215">
    <property type="component" value="Unassembled WGS sequence"/>
</dbReference>
<dbReference type="InterPro" id="IPR036465">
    <property type="entry name" value="vWFA_dom_sf"/>
</dbReference>
<evidence type="ECO:0000256" key="1">
    <source>
        <dbReference type="SAM" id="MobiDB-lite"/>
    </source>
</evidence>
<dbReference type="InterPro" id="IPR008912">
    <property type="entry name" value="Uncharacterised_CoxE"/>
</dbReference>
<protein>
    <submittedName>
        <fullName evidence="2">VWA domain-containing protein</fullName>
    </submittedName>
</protein>
<organism evidence="2 3">
    <name type="scientific">Brevibacterium rongguiense</name>
    <dbReference type="NCBI Taxonomy" id="2695267"/>
    <lineage>
        <taxon>Bacteria</taxon>
        <taxon>Bacillati</taxon>
        <taxon>Actinomycetota</taxon>
        <taxon>Actinomycetes</taxon>
        <taxon>Micrococcales</taxon>
        <taxon>Brevibacteriaceae</taxon>
        <taxon>Brevibacterium</taxon>
    </lineage>
</organism>
<proteinExistence type="predicted"/>
<dbReference type="PANTHER" id="PTHR39338:SF6">
    <property type="entry name" value="BLL5662 PROTEIN"/>
    <property type="match status" value="1"/>
</dbReference>
<dbReference type="Pfam" id="PF05762">
    <property type="entry name" value="VWA_CoxE"/>
    <property type="match status" value="1"/>
</dbReference>
<accession>A0A6N9H3W4</accession>
<evidence type="ECO:0000313" key="3">
    <source>
        <dbReference type="Proteomes" id="UP000469215"/>
    </source>
</evidence>
<dbReference type="PANTHER" id="PTHR39338">
    <property type="entry name" value="BLL5662 PROTEIN-RELATED"/>
    <property type="match status" value="1"/>
</dbReference>
<keyword evidence="3" id="KW-1185">Reference proteome</keyword>